<evidence type="ECO:0008006" key="3">
    <source>
        <dbReference type="Google" id="ProtNLM"/>
    </source>
</evidence>
<dbReference type="Proteomes" id="UP000033109">
    <property type="component" value="Chromosome"/>
</dbReference>
<keyword evidence="2" id="KW-1185">Reference proteome</keyword>
<protein>
    <recommendedName>
        <fullName evidence="3">Nucleotide-diphospho-sugar transferase domain-containing protein</fullName>
    </recommendedName>
</protein>
<dbReference type="OrthoDB" id="8479124at2"/>
<dbReference type="KEGG" id="pko:PKOR_13805"/>
<reference evidence="1 2" key="1">
    <citation type="journal article" date="2015" name="Sci. Rep.">
        <title>Unraveling adaptation of Pontibacter korlensis to radiation and infertility in desert through complete genome and comparative transcriptomic analysis.</title>
        <authorList>
            <person name="Dai J."/>
            <person name="Dai W."/>
            <person name="Qiu C."/>
            <person name="Yang Z."/>
            <person name="Zhang Y."/>
            <person name="Zhou M."/>
            <person name="Zhang L."/>
            <person name="Fang C."/>
            <person name="Gao Q."/>
            <person name="Yang Q."/>
            <person name="Li X."/>
            <person name="Wang Z."/>
            <person name="Wang Z."/>
            <person name="Jia Z."/>
            <person name="Chen X."/>
        </authorList>
    </citation>
    <scope>NUCLEOTIDE SEQUENCE [LARGE SCALE GENOMIC DNA]</scope>
    <source>
        <strain evidence="1 2">X14-1T</strain>
    </source>
</reference>
<dbReference type="PATRIC" id="fig|400092.3.peg.3007"/>
<sequence length="311" mass="35750">MKILTTLAENDYFMGVAALVNSVVKHGTYVDRVIIGYRGQLPNWLPKLVNSKHGKSCTLKSGLELELVLLDSDLHMVHEKPKWFKHLARVIEPDANEYFFFDSDIVVINRMSFFGDWVKEGVALCEDVNFDMSSNHPVRQQWIKLAEEDGIEIKRIIERYYNSGFLGWSNKTIDFIDDWERCFRTLSRKSGDMKKFRVHDRTNTVLSANQDSLNLAAMTTSAPLSTIGPDAMGFKNGIHLMSHPIGPKPWRRKFFKEYVRGSPPRNSDVLFWEYVNGTEFQPISSSITKRKQLLCKVLRGGARFYKSNSLS</sequence>
<gene>
    <name evidence="1" type="ORF">PKOR_13805</name>
</gene>
<evidence type="ECO:0000313" key="2">
    <source>
        <dbReference type="Proteomes" id="UP000033109"/>
    </source>
</evidence>
<dbReference type="InterPro" id="IPR029044">
    <property type="entry name" value="Nucleotide-diphossugar_trans"/>
</dbReference>
<dbReference type="SUPFAM" id="SSF53448">
    <property type="entry name" value="Nucleotide-diphospho-sugar transferases"/>
    <property type="match status" value="1"/>
</dbReference>
<proteinExistence type="predicted"/>
<organism evidence="1 2">
    <name type="scientific">Pontibacter korlensis</name>
    <dbReference type="NCBI Taxonomy" id="400092"/>
    <lineage>
        <taxon>Bacteria</taxon>
        <taxon>Pseudomonadati</taxon>
        <taxon>Bacteroidota</taxon>
        <taxon>Cytophagia</taxon>
        <taxon>Cytophagales</taxon>
        <taxon>Hymenobacteraceae</taxon>
        <taxon>Pontibacter</taxon>
    </lineage>
</organism>
<dbReference type="HOGENOM" id="CLU_885489_0_0_10"/>
<accession>A0A0E3UX65</accession>
<name>A0A0E3UX65_9BACT</name>
<dbReference type="STRING" id="400092.PKOR_13805"/>
<dbReference type="Gene3D" id="3.90.550.10">
    <property type="entry name" value="Spore Coat Polysaccharide Biosynthesis Protein SpsA, Chain A"/>
    <property type="match status" value="1"/>
</dbReference>
<dbReference type="RefSeq" id="WP_046311492.1">
    <property type="nucleotide sequence ID" value="NZ_CP009621.1"/>
</dbReference>
<dbReference type="AlphaFoldDB" id="A0A0E3UX65"/>
<dbReference type="EMBL" id="CP009621">
    <property type="protein sequence ID" value="AKD03977.1"/>
    <property type="molecule type" value="Genomic_DNA"/>
</dbReference>
<evidence type="ECO:0000313" key="1">
    <source>
        <dbReference type="EMBL" id="AKD03977.1"/>
    </source>
</evidence>